<organism evidence="3">
    <name type="scientific">uncultured prokaryote</name>
    <dbReference type="NCBI Taxonomy" id="198431"/>
    <lineage>
        <taxon>unclassified sequences</taxon>
        <taxon>environmental samples</taxon>
    </lineage>
</organism>
<evidence type="ECO:0000259" key="2">
    <source>
        <dbReference type="Pfam" id="PF18753"/>
    </source>
</evidence>
<feature type="compositionally biased region" description="Basic and acidic residues" evidence="1">
    <location>
        <begin position="201"/>
        <end position="215"/>
    </location>
</feature>
<sequence>MSDLYTYVMRHDAGLAPNPFWGTCTLAVCTPNHQGSRAKRGDWIAGVSDKRCGYKLIHVMEVDERVHMNDYFHDERFAAKKPILDGMAQQRCGDNFYSLDATGRWTQHTNRYHTAPACLAQDTRHPWVFVARRFWYLGRKAVDMPAAFMPMFGGRGARVNHPPGLVESFKAWVQTSLKEGVNALPRDLEGDGCSPPSFVKTGRDCRARDPARVRR</sequence>
<name>M1GPB3_9ZZZZ</name>
<dbReference type="AlphaFoldDB" id="M1GPB3"/>
<proteinExistence type="predicted"/>
<feature type="domain" description="Nucleotide modification associated" evidence="2">
    <location>
        <begin position="1"/>
        <end position="187"/>
    </location>
</feature>
<protein>
    <recommendedName>
        <fullName evidence="2">Nucleotide modification associated domain-containing protein</fullName>
    </recommendedName>
</protein>
<dbReference type="EMBL" id="JQ815896">
    <property type="protein sequence ID" value="AGE14139.1"/>
    <property type="molecule type" value="Genomic_DNA"/>
</dbReference>
<evidence type="ECO:0000256" key="1">
    <source>
        <dbReference type="SAM" id="MobiDB-lite"/>
    </source>
</evidence>
<feature type="region of interest" description="Disordered" evidence="1">
    <location>
        <begin position="192"/>
        <end position="215"/>
    </location>
</feature>
<dbReference type="Pfam" id="PF18753">
    <property type="entry name" value="Nmad2"/>
    <property type="match status" value="1"/>
</dbReference>
<evidence type="ECO:0000313" key="3">
    <source>
        <dbReference type="EMBL" id="AGE14139.1"/>
    </source>
</evidence>
<accession>M1GPB3</accession>
<reference evidence="3" key="1">
    <citation type="journal article" date="2013" name="Appl. Environ. Microbiol.">
        <title>RubisCO Gene Clusters Found in a Metagenome Microarray from Acid Mine Drainage.</title>
        <authorList>
            <person name="Guo X."/>
            <person name="Yin H."/>
            <person name="Cong J."/>
            <person name="Dai Z."/>
            <person name="Liang Y."/>
            <person name="Liu X."/>
        </authorList>
    </citation>
    <scope>NUCLEOTIDE SEQUENCE</scope>
</reference>
<dbReference type="InterPro" id="IPR041180">
    <property type="entry name" value="Nmad2"/>
</dbReference>